<comment type="caution">
    <text evidence="3">The sequence shown here is derived from an EMBL/GenBank/DDBJ whole genome shotgun (WGS) entry which is preliminary data.</text>
</comment>
<proteinExistence type="predicted"/>
<feature type="compositionally biased region" description="Low complexity" evidence="1">
    <location>
        <begin position="53"/>
        <end position="73"/>
    </location>
</feature>
<feature type="compositionally biased region" description="Polar residues" evidence="1">
    <location>
        <begin position="96"/>
        <end position="114"/>
    </location>
</feature>
<name>A0A8J3CMT9_9PROT</name>
<dbReference type="AlphaFoldDB" id="A0A8J3CMT9"/>
<feature type="compositionally biased region" description="Polar residues" evidence="1">
    <location>
        <begin position="168"/>
        <end position="185"/>
    </location>
</feature>
<gene>
    <name evidence="3" type="ORF">GCM10009069_07250</name>
</gene>
<evidence type="ECO:0000313" key="3">
    <source>
        <dbReference type="EMBL" id="GHA86596.1"/>
    </source>
</evidence>
<feature type="compositionally biased region" description="Low complexity" evidence="1">
    <location>
        <begin position="124"/>
        <end position="134"/>
    </location>
</feature>
<feature type="region of interest" description="Disordered" evidence="1">
    <location>
        <begin position="222"/>
        <end position="317"/>
    </location>
</feature>
<feature type="signal peptide" evidence="2">
    <location>
        <begin position="1"/>
        <end position="21"/>
    </location>
</feature>
<evidence type="ECO:0000313" key="4">
    <source>
        <dbReference type="Proteomes" id="UP000634004"/>
    </source>
</evidence>
<dbReference type="EMBL" id="BMZH01000002">
    <property type="protein sequence ID" value="GHA86596.1"/>
    <property type="molecule type" value="Genomic_DNA"/>
</dbReference>
<sequence length="707" mass="74031">MLFAIGPTLMLALGATVVASAQSNSPFANKKKVNAWELPQAGVATQTDTQVETQAKTQTQSRTTTTSSTTQTQGLMLRSRTLSPETATAPPPGASKPTTTAARAQVVQSKTSPIQAAPVQEASVQTTPVQTVPTESYVYRSSGTSSPPLTSPPLTSPSVTPGLWQLAPGSSASRVTSNNPSSSNPGAYGNVPRGSVNSPPSRAVNNETDWTVHKLANPVRTYPGQQANAAPAGSSTGSWGQYESQSQKPTAYEYGYRRPGEPQPDAMANNGTPTDSQYGHYGTADPRTAGNRGPNSGQYPDPYAQAGPQSGPAPKQGFFNRIGLGALSTLIRGAIRGGAAARENNGWEEAFVADGDIELELSAFTQGGLEWGVHGQVRAQYDEGRKGFTRRLPDCPPTLAGCSTILVAGTPTSVRGHTSQFYTFGPDVGKDTQIALESAHLFLRSAYGDVTIGRDDGAAYLFSLGAPTLLNVGASNSSVDYTGLDAVKTLNDASGFSEKITYTSPRLLGDQVGVGVQFGVSYALDAEACGVDYCVDVDGIQNVVTPDLKDIMEAGIALDRTFAPGMSVEATATYARGSEQSGLTGLDDLQAFGTGLEFRMNDFTLGGSYLNSNQGLMNGDYEAYDVGLTWQPSVLGFTMGYGHANDANVGLSSDQITGGVTYDVNERIRLGAGVQYSDRDTVQDVAGTAQTVNEKATAIFIEAGITF</sequence>
<evidence type="ECO:0000256" key="2">
    <source>
        <dbReference type="SAM" id="SignalP"/>
    </source>
</evidence>
<reference evidence="3" key="1">
    <citation type="journal article" date="2014" name="Int. J. Syst. Evol. Microbiol.">
        <title>Complete genome sequence of Corynebacterium casei LMG S-19264T (=DSM 44701T), isolated from a smear-ripened cheese.</title>
        <authorList>
            <consortium name="US DOE Joint Genome Institute (JGI-PGF)"/>
            <person name="Walter F."/>
            <person name="Albersmeier A."/>
            <person name="Kalinowski J."/>
            <person name="Ruckert C."/>
        </authorList>
    </citation>
    <scope>NUCLEOTIDE SEQUENCE</scope>
    <source>
        <strain evidence="3">KCTC 32513</strain>
    </source>
</reference>
<organism evidence="3 4">
    <name type="scientific">Algimonas arctica</name>
    <dbReference type="NCBI Taxonomy" id="1479486"/>
    <lineage>
        <taxon>Bacteria</taxon>
        <taxon>Pseudomonadati</taxon>
        <taxon>Pseudomonadota</taxon>
        <taxon>Alphaproteobacteria</taxon>
        <taxon>Maricaulales</taxon>
        <taxon>Robiginitomaculaceae</taxon>
        <taxon>Algimonas</taxon>
    </lineage>
</organism>
<dbReference type="Gene3D" id="2.40.160.10">
    <property type="entry name" value="Porin"/>
    <property type="match status" value="1"/>
</dbReference>
<dbReference type="InterPro" id="IPR023614">
    <property type="entry name" value="Porin_dom_sf"/>
</dbReference>
<dbReference type="SUPFAM" id="SSF56935">
    <property type="entry name" value="Porins"/>
    <property type="match status" value="1"/>
</dbReference>
<evidence type="ECO:0008006" key="5">
    <source>
        <dbReference type="Google" id="ProtNLM"/>
    </source>
</evidence>
<feature type="region of interest" description="Disordered" evidence="1">
    <location>
        <begin position="45"/>
        <end position="205"/>
    </location>
</feature>
<reference evidence="3" key="2">
    <citation type="submission" date="2020-09" db="EMBL/GenBank/DDBJ databases">
        <authorList>
            <person name="Sun Q."/>
            <person name="Kim S."/>
        </authorList>
    </citation>
    <scope>NUCLEOTIDE SEQUENCE</scope>
    <source>
        <strain evidence="3">KCTC 32513</strain>
    </source>
</reference>
<protein>
    <recommendedName>
        <fullName evidence="5">Porin domain-containing protein</fullName>
    </recommendedName>
</protein>
<feature type="compositionally biased region" description="Polar residues" evidence="1">
    <location>
        <begin position="195"/>
        <end position="205"/>
    </location>
</feature>
<evidence type="ECO:0000256" key="1">
    <source>
        <dbReference type="SAM" id="MobiDB-lite"/>
    </source>
</evidence>
<dbReference type="Proteomes" id="UP000634004">
    <property type="component" value="Unassembled WGS sequence"/>
</dbReference>
<keyword evidence="2" id="KW-0732">Signal</keyword>
<accession>A0A8J3CMT9</accession>
<keyword evidence="4" id="KW-1185">Reference proteome</keyword>
<feature type="compositionally biased region" description="Polar residues" evidence="1">
    <location>
        <begin position="223"/>
        <end position="249"/>
    </location>
</feature>
<feature type="chain" id="PRO_5035220155" description="Porin domain-containing protein" evidence="2">
    <location>
        <begin position="22"/>
        <end position="707"/>
    </location>
</feature>